<dbReference type="PIRSF" id="PIRSF036615">
    <property type="entry name" value="MHYT_LytTR"/>
    <property type="match status" value="1"/>
</dbReference>
<dbReference type="EMBL" id="JBHTJT010000006">
    <property type="protein sequence ID" value="MFD0978409.1"/>
    <property type="molecule type" value="Genomic_DNA"/>
</dbReference>
<name>A0ABW3IK93_9RHOB</name>
<dbReference type="Gene3D" id="2.40.50.1020">
    <property type="entry name" value="LytTr DNA-binding domain"/>
    <property type="match status" value="1"/>
</dbReference>
<feature type="domain" description="MHYT" evidence="3">
    <location>
        <begin position="6"/>
        <end position="193"/>
    </location>
</feature>
<dbReference type="InterPro" id="IPR007492">
    <property type="entry name" value="LytTR_DNA-bd_dom"/>
</dbReference>
<keyword evidence="1" id="KW-1133">Transmembrane helix</keyword>
<feature type="transmembrane region" description="Helical" evidence="1">
    <location>
        <begin position="42"/>
        <end position="66"/>
    </location>
</feature>
<dbReference type="InterPro" id="IPR005330">
    <property type="entry name" value="MHYT_dom"/>
</dbReference>
<feature type="transmembrane region" description="Helical" evidence="1">
    <location>
        <begin position="209"/>
        <end position="227"/>
    </location>
</feature>
<keyword evidence="1" id="KW-0812">Transmembrane</keyword>
<feature type="compositionally biased region" description="Low complexity" evidence="2">
    <location>
        <begin position="238"/>
        <end position="251"/>
    </location>
</feature>
<sequence length="381" mass="40855">MLEYSYDTRLVLASLAVALMAGFTGLSLLQGASRLSAPRRKLVVSMAAICLGGGIWSMHFVAMLGMRLPIAFYYDALVTLISALVAILIVGLALLLLHFGKRSPGRIALAGGIIGLGIPAMHYIGMSGMQICRPVYSLGGIAFAVAASVALSVSAVALAYSRRGSRNIVLGTVGFGLAVFAVHFIAMQGTGFVSQEVGETEMTWMSNEFLAFGVTLTVFVISGAFLLTGVSFSQADQAAEPAPETARAPEPVAEPAPAAPLAQPAEPRAATAVRVPYEKDGRTRFVAPEQIAAVRAEGHYTMLYVGEDKFFCPWSITETASRLPEEVFLRTHRSYLVNRAFVTGFERRKDSGVCYFDNVRSLPKVPVSRSRLPEVREILGI</sequence>
<dbReference type="Proteomes" id="UP001597108">
    <property type="component" value="Unassembled WGS sequence"/>
</dbReference>
<keyword evidence="1" id="KW-0472">Membrane</keyword>
<dbReference type="RefSeq" id="WP_386072273.1">
    <property type="nucleotide sequence ID" value="NZ_JBHTJT010000006.1"/>
</dbReference>
<feature type="transmembrane region" description="Helical" evidence="1">
    <location>
        <begin position="136"/>
        <end position="160"/>
    </location>
</feature>
<evidence type="ECO:0000256" key="2">
    <source>
        <dbReference type="SAM" id="MobiDB-lite"/>
    </source>
</evidence>
<proteinExistence type="predicted"/>
<feature type="region of interest" description="Disordered" evidence="2">
    <location>
        <begin position="238"/>
        <end position="269"/>
    </location>
</feature>
<evidence type="ECO:0000259" key="4">
    <source>
        <dbReference type="PROSITE" id="PS50930"/>
    </source>
</evidence>
<evidence type="ECO:0000313" key="5">
    <source>
        <dbReference type="EMBL" id="MFD0978409.1"/>
    </source>
</evidence>
<feature type="transmembrane region" description="Helical" evidence="1">
    <location>
        <begin position="12"/>
        <end position="30"/>
    </location>
</feature>
<dbReference type="InterPro" id="IPR012073">
    <property type="entry name" value="LytTR_MHYT"/>
</dbReference>
<dbReference type="SMART" id="SM00850">
    <property type="entry name" value="LytTR"/>
    <property type="match status" value="1"/>
</dbReference>
<feature type="transmembrane region" description="Helical" evidence="1">
    <location>
        <begin position="167"/>
        <end position="189"/>
    </location>
</feature>
<feature type="domain" description="HTH LytTR-type" evidence="4">
    <location>
        <begin position="275"/>
        <end position="381"/>
    </location>
</feature>
<accession>A0ABW3IK93</accession>
<feature type="compositionally biased region" description="Low complexity" evidence="2">
    <location>
        <begin position="259"/>
        <end position="269"/>
    </location>
</feature>
<dbReference type="Pfam" id="PF04397">
    <property type="entry name" value="LytTR"/>
    <property type="match status" value="1"/>
</dbReference>
<dbReference type="PANTHER" id="PTHR35152">
    <property type="entry name" value="DOMAIN SIGNALLING PROTEIN, PUTATIVE (AFU_ORTHOLOGUE AFUA_5G11310)-RELATED"/>
    <property type="match status" value="1"/>
</dbReference>
<dbReference type="PROSITE" id="PS50924">
    <property type="entry name" value="MHYT"/>
    <property type="match status" value="1"/>
</dbReference>
<comment type="caution">
    <text evidence="5">The sequence shown here is derived from an EMBL/GenBank/DDBJ whole genome shotgun (WGS) entry which is preliminary data.</text>
</comment>
<dbReference type="PROSITE" id="PS50930">
    <property type="entry name" value="HTH_LYTTR"/>
    <property type="match status" value="1"/>
</dbReference>
<gene>
    <name evidence="5" type="ORF">ACFQ2S_01985</name>
</gene>
<feature type="transmembrane region" description="Helical" evidence="1">
    <location>
        <begin position="72"/>
        <end position="95"/>
    </location>
</feature>
<feature type="transmembrane region" description="Helical" evidence="1">
    <location>
        <begin position="107"/>
        <end position="124"/>
    </location>
</feature>
<evidence type="ECO:0000256" key="1">
    <source>
        <dbReference type="PROSITE-ProRule" id="PRU00244"/>
    </source>
</evidence>
<keyword evidence="6" id="KW-1185">Reference proteome</keyword>
<evidence type="ECO:0000259" key="3">
    <source>
        <dbReference type="PROSITE" id="PS50924"/>
    </source>
</evidence>
<dbReference type="PANTHER" id="PTHR35152:SF1">
    <property type="entry name" value="DOMAIN SIGNALLING PROTEIN, PUTATIVE (AFU_ORTHOLOGUE AFUA_5G11310)-RELATED"/>
    <property type="match status" value="1"/>
</dbReference>
<reference evidence="6" key="1">
    <citation type="journal article" date="2019" name="Int. J. Syst. Evol. Microbiol.">
        <title>The Global Catalogue of Microorganisms (GCM) 10K type strain sequencing project: providing services to taxonomists for standard genome sequencing and annotation.</title>
        <authorList>
            <consortium name="The Broad Institute Genomics Platform"/>
            <consortium name="The Broad Institute Genome Sequencing Center for Infectious Disease"/>
            <person name="Wu L."/>
            <person name="Ma J."/>
        </authorList>
    </citation>
    <scope>NUCLEOTIDE SEQUENCE [LARGE SCALE GENOMIC DNA]</scope>
    <source>
        <strain evidence="6">CCUG 60524</strain>
    </source>
</reference>
<dbReference type="Pfam" id="PF03707">
    <property type="entry name" value="MHYT"/>
    <property type="match status" value="2"/>
</dbReference>
<organism evidence="5 6">
    <name type="scientific">Tropicimonas aquimaris</name>
    <dbReference type="NCBI Taxonomy" id="914152"/>
    <lineage>
        <taxon>Bacteria</taxon>
        <taxon>Pseudomonadati</taxon>
        <taxon>Pseudomonadota</taxon>
        <taxon>Alphaproteobacteria</taxon>
        <taxon>Rhodobacterales</taxon>
        <taxon>Roseobacteraceae</taxon>
        <taxon>Tropicimonas</taxon>
    </lineage>
</organism>
<protein>
    <submittedName>
        <fullName evidence="5">MHYT domain-containing protein</fullName>
    </submittedName>
</protein>
<evidence type="ECO:0000313" key="6">
    <source>
        <dbReference type="Proteomes" id="UP001597108"/>
    </source>
</evidence>